<dbReference type="Pfam" id="PF01965">
    <property type="entry name" value="DJ-1_PfpI"/>
    <property type="match status" value="1"/>
</dbReference>
<dbReference type="CDD" id="cd03135">
    <property type="entry name" value="GATase1_DJ-1"/>
    <property type="match status" value="1"/>
</dbReference>
<dbReference type="GO" id="GO:0005739">
    <property type="term" value="C:mitochondrion"/>
    <property type="evidence" value="ECO:0007669"/>
    <property type="project" value="TreeGrafter"/>
</dbReference>
<evidence type="ECO:0000313" key="2">
    <source>
        <dbReference type="EMBL" id="CAG5092983.1"/>
    </source>
</evidence>
<dbReference type="Proteomes" id="UP000786811">
    <property type="component" value="Unassembled WGS sequence"/>
</dbReference>
<feature type="domain" description="DJ-1/PfpI" evidence="1">
    <location>
        <begin position="68"/>
        <end position="212"/>
    </location>
</feature>
<dbReference type="GO" id="GO:1903189">
    <property type="term" value="P:glyoxal metabolic process"/>
    <property type="evidence" value="ECO:0007669"/>
    <property type="project" value="TreeGrafter"/>
</dbReference>
<evidence type="ECO:0000313" key="3">
    <source>
        <dbReference type="Proteomes" id="UP000786811"/>
    </source>
</evidence>
<dbReference type="InterPro" id="IPR029062">
    <property type="entry name" value="Class_I_gatase-like"/>
</dbReference>
<proteinExistence type="predicted"/>
<reference evidence="2" key="1">
    <citation type="submission" date="2021-04" db="EMBL/GenBank/DDBJ databases">
        <authorList>
            <person name="Chebbi M.A.C M."/>
        </authorList>
    </citation>
    <scope>NUCLEOTIDE SEQUENCE</scope>
</reference>
<dbReference type="PANTHER" id="PTHR48094">
    <property type="entry name" value="PROTEIN/NUCLEIC ACID DEGLYCASE DJ-1-RELATED"/>
    <property type="match status" value="1"/>
</dbReference>
<dbReference type="GO" id="GO:0006979">
    <property type="term" value="P:response to oxidative stress"/>
    <property type="evidence" value="ECO:0007669"/>
    <property type="project" value="TreeGrafter"/>
</dbReference>
<dbReference type="InterPro" id="IPR006287">
    <property type="entry name" value="DJ-1"/>
</dbReference>
<dbReference type="GO" id="GO:0005634">
    <property type="term" value="C:nucleus"/>
    <property type="evidence" value="ECO:0007669"/>
    <property type="project" value="TreeGrafter"/>
</dbReference>
<evidence type="ECO:0000259" key="1">
    <source>
        <dbReference type="Pfam" id="PF01965"/>
    </source>
</evidence>
<accession>A0A8J2HJ25</accession>
<gene>
    <name evidence="2" type="ORF">HICCMSTLAB_LOCUS6502</name>
</gene>
<dbReference type="AlphaFoldDB" id="A0A8J2HJ25"/>
<feature type="non-terminal residue" evidence="2">
    <location>
        <position position="1"/>
    </location>
</feature>
<protein>
    <submittedName>
        <fullName evidence="2">Similar to dj-1beta: Protein dj-1beta (Drosophila melanogaster)</fullName>
    </submittedName>
</protein>
<dbReference type="NCBIfam" id="TIGR01383">
    <property type="entry name" value="not_thiJ"/>
    <property type="match status" value="1"/>
</dbReference>
<name>A0A8J2HJ25_COTCN</name>
<dbReference type="OrthoDB" id="543156at2759"/>
<organism evidence="2 3">
    <name type="scientific">Cotesia congregata</name>
    <name type="common">Parasitoid wasp</name>
    <name type="synonym">Apanteles congregatus</name>
    <dbReference type="NCBI Taxonomy" id="51543"/>
    <lineage>
        <taxon>Eukaryota</taxon>
        <taxon>Metazoa</taxon>
        <taxon>Ecdysozoa</taxon>
        <taxon>Arthropoda</taxon>
        <taxon>Hexapoda</taxon>
        <taxon>Insecta</taxon>
        <taxon>Pterygota</taxon>
        <taxon>Neoptera</taxon>
        <taxon>Endopterygota</taxon>
        <taxon>Hymenoptera</taxon>
        <taxon>Apocrita</taxon>
        <taxon>Ichneumonoidea</taxon>
        <taxon>Braconidae</taxon>
        <taxon>Microgastrinae</taxon>
        <taxon>Cotesia</taxon>
    </lineage>
</organism>
<comment type="caution">
    <text evidence="2">The sequence shown here is derived from an EMBL/GenBank/DDBJ whole genome shotgun (WGS) entry which is preliminary data.</text>
</comment>
<dbReference type="EMBL" id="CAJNRD030001120">
    <property type="protein sequence ID" value="CAG5092983.1"/>
    <property type="molecule type" value="Genomic_DNA"/>
</dbReference>
<dbReference type="InterPro" id="IPR050325">
    <property type="entry name" value="Prot/Nucl_acid_deglycase"/>
</dbReference>
<dbReference type="SUPFAM" id="SSF52317">
    <property type="entry name" value="Class I glutamine amidotransferase-like"/>
    <property type="match status" value="1"/>
</dbReference>
<dbReference type="Gene3D" id="3.40.50.880">
    <property type="match status" value="1"/>
</dbReference>
<dbReference type="PANTHER" id="PTHR48094:SF12">
    <property type="entry name" value="PARKINSON DISEASE PROTEIN 7 HOMOLOG"/>
    <property type="match status" value="1"/>
</dbReference>
<dbReference type="GO" id="GO:0046295">
    <property type="term" value="P:glycolate biosynthetic process"/>
    <property type="evidence" value="ECO:0007669"/>
    <property type="project" value="TreeGrafter"/>
</dbReference>
<dbReference type="InterPro" id="IPR002818">
    <property type="entry name" value="DJ-1/PfpI"/>
</dbReference>
<keyword evidence="3" id="KW-1185">Reference proteome</keyword>
<sequence length="234" mass="25999">LYYIYICIQLYKIHAYINYFLTRIYFIRLYLFQLMVHVRIRGSTTSTKLLSSFYLSKKLFTTFAMAKKTAILLMADGAEEMEAVITADVLRRAGIDVTIASITGNDCIKCSRDVKICADTQLDAVKNNSFDAVILPGGLGGSKALASSKEVGELLKKQESEGRVIAAICAAPTALKAHGIAPGKQVTSYPAMKDQLVNYYKYLEDIVVTDGENYLIILGTLSRAEDRRLRMPLD</sequence>